<dbReference type="EMBL" id="JAOZEW010000001">
    <property type="protein sequence ID" value="MCV9926079.1"/>
    <property type="molecule type" value="Genomic_DNA"/>
</dbReference>
<feature type="region of interest" description="Disordered" evidence="1">
    <location>
        <begin position="16"/>
        <end position="41"/>
    </location>
</feature>
<feature type="compositionally biased region" description="Basic and acidic residues" evidence="1">
    <location>
        <begin position="32"/>
        <end position="41"/>
    </location>
</feature>
<evidence type="ECO:0000256" key="1">
    <source>
        <dbReference type="SAM" id="MobiDB-lite"/>
    </source>
</evidence>
<reference evidence="2" key="1">
    <citation type="submission" date="2022-10" db="EMBL/GenBank/DDBJ databases">
        <title>Two novel species of Flavobacterium.</title>
        <authorList>
            <person name="Liu Q."/>
            <person name="Xin Y.-H."/>
        </authorList>
    </citation>
    <scope>NUCLEOTIDE SEQUENCE</scope>
    <source>
        <strain evidence="2">LS1R49</strain>
    </source>
</reference>
<accession>A0A9X2Z8W1</accession>
<evidence type="ECO:0000313" key="3">
    <source>
        <dbReference type="Proteomes" id="UP001151079"/>
    </source>
</evidence>
<dbReference type="RefSeq" id="WP_264204287.1">
    <property type="nucleotide sequence ID" value="NZ_JAOZEW010000001.1"/>
</dbReference>
<keyword evidence="3" id="KW-1185">Reference proteome</keyword>
<organism evidence="2 3">
    <name type="scientific">Flavobacterium shii</name>
    <dbReference type="NCBI Taxonomy" id="2987687"/>
    <lineage>
        <taxon>Bacteria</taxon>
        <taxon>Pseudomonadati</taxon>
        <taxon>Bacteroidota</taxon>
        <taxon>Flavobacteriia</taxon>
        <taxon>Flavobacteriales</taxon>
        <taxon>Flavobacteriaceae</taxon>
        <taxon>Flavobacterium</taxon>
    </lineage>
</organism>
<protein>
    <submittedName>
        <fullName evidence="2">Uncharacterized protein</fullName>
    </submittedName>
</protein>
<gene>
    <name evidence="2" type="ORF">OIU83_00300</name>
</gene>
<proteinExistence type="predicted"/>
<dbReference type="Proteomes" id="UP001151079">
    <property type="component" value="Unassembled WGS sequence"/>
</dbReference>
<dbReference type="AlphaFoldDB" id="A0A9X2Z8W1"/>
<name>A0A9X2Z8W1_9FLAO</name>
<comment type="caution">
    <text evidence="2">The sequence shown here is derived from an EMBL/GenBank/DDBJ whole genome shotgun (WGS) entry which is preliminary data.</text>
</comment>
<evidence type="ECO:0000313" key="2">
    <source>
        <dbReference type="EMBL" id="MCV9926079.1"/>
    </source>
</evidence>
<sequence>MLENFLEVEGIQELTRREQKTIHGGDAPVDPEIDKGGKGQG</sequence>